<keyword evidence="5 7" id="KW-0472">Membrane</keyword>
<proteinExistence type="inferred from homology"/>
<dbReference type="PANTHER" id="PTHR40980">
    <property type="entry name" value="PLUG DOMAIN-CONTAINING PROTEIN"/>
    <property type="match status" value="1"/>
</dbReference>
<evidence type="ECO:0000259" key="11">
    <source>
        <dbReference type="Pfam" id="PF14905"/>
    </source>
</evidence>
<dbReference type="OrthoDB" id="8764943at2"/>
<feature type="compositionally biased region" description="Polar residues" evidence="8">
    <location>
        <begin position="315"/>
        <end position="328"/>
    </location>
</feature>
<evidence type="ECO:0000313" key="13">
    <source>
        <dbReference type="Proteomes" id="UP000191112"/>
    </source>
</evidence>
<keyword evidence="9" id="KW-0732">Signal</keyword>
<keyword evidence="2 7" id="KW-0813">Transport</keyword>
<dbReference type="RefSeq" id="WP_079666162.1">
    <property type="nucleotide sequence ID" value="NZ_FUYZ01000002.1"/>
</dbReference>
<evidence type="ECO:0000256" key="1">
    <source>
        <dbReference type="ARBA" id="ARBA00004571"/>
    </source>
</evidence>
<dbReference type="Pfam" id="PF14905">
    <property type="entry name" value="OMP_b-brl_3"/>
    <property type="match status" value="1"/>
</dbReference>
<dbReference type="InterPro" id="IPR036942">
    <property type="entry name" value="Beta-barrel_TonB_sf"/>
</dbReference>
<evidence type="ECO:0000256" key="3">
    <source>
        <dbReference type="ARBA" id="ARBA00022452"/>
    </source>
</evidence>
<evidence type="ECO:0000259" key="10">
    <source>
        <dbReference type="Pfam" id="PF07715"/>
    </source>
</evidence>
<dbReference type="SUPFAM" id="SSF56935">
    <property type="entry name" value="Porins"/>
    <property type="match status" value="1"/>
</dbReference>
<dbReference type="Gene3D" id="2.60.40.1120">
    <property type="entry name" value="Carboxypeptidase-like, regulatory domain"/>
    <property type="match status" value="1"/>
</dbReference>
<feature type="chain" id="PRO_5013386953" evidence="9">
    <location>
        <begin position="30"/>
        <end position="860"/>
    </location>
</feature>
<dbReference type="PROSITE" id="PS52016">
    <property type="entry name" value="TONB_DEPENDENT_REC_3"/>
    <property type="match status" value="1"/>
</dbReference>
<feature type="domain" description="Outer membrane protein beta-barrel" evidence="11">
    <location>
        <begin position="410"/>
        <end position="830"/>
    </location>
</feature>
<evidence type="ECO:0000256" key="7">
    <source>
        <dbReference type="PROSITE-ProRule" id="PRU01360"/>
    </source>
</evidence>
<dbReference type="SUPFAM" id="SSF49452">
    <property type="entry name" value="Starch-binding domain-like"/>
    <property type="match status" value="1"/>
</dbReference>
<protein>
    <submittedName>
        <fullName evidence="12">Outer membrane receptor proteins, mostly Fe transport</fullName>
    </submittedName>
</protein>
<feature type="region of interest" description="Disordered" evidence="8">
    <location>
        <begin position="315"/>
        <end position="335"/>
    </location>
</feature>
<comment type="similarity">
    <text evidence="7">Belongs to the TonB-dependent receptor family.</text>
</comment>
<accession>A0A1T5DNS0</accession>
<keyword evidence="6 7" id="KW-0998">Cell outer membrane</keyword>
<feature type="signal peptide" evidence="9">
    <location>
        <begin position="1"/>
        <end position="29"/>
    </location>
</feature>
<keyword evidence="4 7" id="KW-0812">Transmembrane</keyword>
<dbReference type="PANTHER" id="PTHR40980:SF4">
    <property type="entry name" value="TONB-DEPENDENT RECEPTOR-LIKE BETA-BARREL DOMAIN-CONTAINING PROTEIN"/>
    <property type="match status" value="1"/>
</dbReference>
<dbReference type="Gene3D" id="2.40.170.20">
    <property type="entry name" value="TonB-dependent receptor, beta-barrel domain"/>
    <property type="match status" value="1"/>
</dbReference>
<dbReference type="InterPro" id="IPR013784">
    <property type="entry name" value="Carb-bd-like_fold"/>
</dbReference>
<dbReference type="Proteomes" id="UP000191112">
    <property type="component" value="Unassembled WGS sequence"/>
</dbReference>
<dbReference type="STRING" id="619805.SAMN05660477_00892"/>
<evidence type="ECO:0000313" key="12">
    <source>
        <dbReference type="EMBL" id="SKB73367.1"/>
    </source>
</evidence>
<dbReference type="Pfam" id="PF07715">
    <property type="entry name" value="Plug"/>
    <property type="match status" value="1"/>
</dbReference>
<reference evidence="12 13" key="1">
    <citation type="submission" date="2017-02" db="EMBL/GenBank/DDBJ databases">
        <authorList>
            <person name="Peterson S.W."/>
        </authorList>
    </citation>
    <scope>NUCLEOTIDE SEQUENCE [LARGE SCALE GENOMIC DNA]</scope>
    <source>
        <strain evidence="12 13">DSM 22323</strain>
    </source>
</reference>
<dbReference type="GO" id="GO:0030246">
    <property type="term" value="F:carbohydrate binding"/>
    <property type="evidence" value="ECO:0007669"/>
    <property type="project" value="InterPro"/>
</dbReference>
<sequence>MIKTEIRNIIQRRTLGLVFVLGAASMAFAQQQPSATQQKFSVTGNVQDNAKSGIGYASLTFKNKQTAQLSDAALADVNGNFKIELAAGSYDVTIEAIDFKTKTQTIQIAKSGAIPAFVIQGNEVANLDKTTQIQGVVITAAAPKAYKVELDKKTYDPSQDIVSKGGNLQDVLSNVPSVSVDTDGTVSMRGNSNVKFLINGKPSSLLGIDDGANALQSIPADQIEKIEVITNPSSKFEASGTAGILNIILKKDKKMGFNGTVTGTLGYLPRTNLNANLNWRKGNWTWYVNGGGGYQKNESSSKNYMTRKDNPSTWDYTKNPFTQISNQDGETKREGDNYNLTAGVVHDLSDKTTINLSGMIRSFNNDSNTLNTYAEKTYSSAANFDNFLRNRNSFGNNKNFATQLDFGIDQKLDDNGQLLTASASYQTNKSDGTNQIVQNTFKNQILQTTGNSINNVDTDSKSDTFIGKLDYELPIGDHSKLEAGARYDYNKNTYDYFVNQSDDGGAYYTRYDFTSNTIYSENILGIYAQFKSKIGEKFGYQLGLRSETSKIDINFLSHDLATGAPIQNPEVKKDYTKLFPSVFLSYDIAKGNQVLLNYSRRIQRPRAFTMIPFMSFDDDRNYFRGNPNLNPTYENSFELGYAITKKKFTINPTLYYKKSEDEVNRFQYLDDKGAINTMPFNVGTETQYGLDLNGTYDPFSWWKMMLSADLYGYNNTGNMTLNGKYMDFSGDGFSYRLRLNTTFRPTKTFSFQVQSFYRGAEKTAMNNRKAMYGVDFGATQTLWKGNGTLAFNIRDIFNTRRMKNYTNTEDFVRDMEMQWQPRQFSLSLTYRFKQGEKVEQPKKKKDINSNYDGGDDQSPM</sequence>
<dbReference type="InterPro" id="IPR037066">
    <property type="entry name" value="Plug_dom_sf"/>
</dbReference>
<keyword evidence="12" id="KW-0675">Receptor</keyword>
<dbReference type="InterPro" id="IPR039426">
    <property type="entry name" value="TonB-dep_rcpt-like"/>
</dbReference>
<evidence type="ECO:0000256" key="2">
    <source>
        <dbReference type="ARBA" id="ARBA00022448"/>
    </source>
</evidence>
<gene>
    <name evidence="12" type="ORF">SAMN05660477_00892</name>
</gene>
<dbReference type="GO" id="GO:0009279">
    <property type="term" value="C:cell outer membrane"/>
    <property type="evidence" value="ECO:0007669"/>
    <property type="project" value="UniProtKB-SubCell"/>
</dbReference>
<feature type="domain" description="TonB-dependent receptor plug" evidence="10">
    <location>
        <begin position="164"/>
        <end position="243"/>
    </location>
</feature>
<comment type="subcellular location">
    <subcellularLocation>
        <location evidence="1 7">Cell outer membrane</location>
        <topology evidence="1 7">Multi-pass membrane protein</topology>
    </subcellularLocation>
</comment>
<keyword evidence="13" id="KW-1185">Reference proteome</keyword>
<dbReference type="Gene3D" id="2.170.130.10">
    <property type="entry name" value="TonB-dependent receptor, plug domain"/>
    <property type="match status" value="1"/>
</dbReference>
<evidence type="ECO:0000256" key="4">
    <source>
        <dbReference type="ARBA" id="ARBA00022692"/>
    </source>
</evidence>
<evidence type="ECO:0000256" key="5">
    <source>
        <dbReference type="ARBA" id="ARBA00023136"/>
    </source>
</evidence>
<keyword evidence="3 7" id="KW-1134">Transmembrane beta strand</keyword>
<dbReference type="InterPro" id="IPR012910">
    <property type="entry name" value="Plug_dom"/>
</dbReference>
<dbReference type="EMBL" id="FUYZ01000002">
    <property type="protein sequence ID" value="SKB73367.1"/>
    <property type="molecule type" value="Genomic_DNA"/>
</dbReference>
<evidence type="ECO:0000256" key="6">
    <source>
        <dbReference type="ARBA" id="ARBA00023237"/>
    </source>
</evidence>
<feature type="region of interest" description="Disordered" evidence="8">
    <location>
        <begin position="836"/>
        <end position="860"/>
    </location>
</feature>
<organism evidence="12 13">
    <name type="scientific">Soonwooa buanensis</name>
    <dbReference type="NCBI Taxonomy" id="619805"/>
    <lineage>
        <taxon>Bacteria</taxon>
        <taxon>Pseudomonadati</taxon>
        <taxon>Bacteroidota</taxon>
        <taxon>Flavobacteriia</taxon>
        <taxon>Flavobacteriales</taxon>
        <taxon>Weeksellaceae</taxon>
        <taxon>Chryseobacterium group</taxon>
        <taxon>Soonwooa</taxon>
    </lineage>
</organism>
<name>A0A1T5DNS0_9FLAO</name>
<dbReference type="AlphaFoldDB" id="A0A1T5DNS0"/>
<dbReference type="InterPro" id="IPR041700">
    <property type="entry name" value="OMP_b-brl_3"/>
</dbReference>
<evidence type="ECO:0000256" key="9">
    <source>
        <dbReference type="SAM" id="SignalP"/>
    </source>
</evidence>
<dbReference type="Pfam" id="PF13620">
    <property type="entry name" value="CarboxypepD_reg"/>
    <property type="match status" value="1"/>
</dbReference>
<evidence type="ECO:0000256" key="8">
    <source>
        <dbReference type="SAM" id="MobiDB-lite"/>
    </source>
</evidence>